<dbReference type="AlphaFoldDB" id="C8Z7A7"/>
<reference evidence="1" key="1">
    <citation type="journal article" date="2009" name="Proc. Natl. Acad. Sci. U.S.A.">
        <title>Eukaryote-to-eukaryote gene transfer events revealed by the genome sequence of the wine yeast Saccharomyces cerevisiae EC1118.</title>
        <authorList>
            <person name="Novo M."/>
            <person name="Bigey F."/>
            <person name="Beyne E."/>
            <person name="Galeote V."/>
            <person name="Gavory F."/>
            <person name="Mallet S."/>
            <person name="Cambot B."/>
            <person name="Legras J.L."/>
            <person name="Wincker P."/>
            <person name="Casaregola S."/>
            <person name="Dequin S."/>
        </authorList>
    </citation>
    <scope>NUCLEOTIDE SEQUENCE [LARGE SCALE GENOMIC DNA]</scope>
    <source>
        <strain evidence="1">Lalvin EC1118</strain>
        <strain>Lalvin EC1118 / Prise de mousse</strain>
    </source>
</reference>
<evidence type="ECO:0000313" key="1">
    <source>
        <dbReference type="EMBL" id="CAY79273.1"/>
    </source>
</evidence>
<protein>
    <submittedName>
        <fullName evidence="1">EC1118_1E8_2190p</fullName>
    </submittedName>
</protein>
<name>C8Z7A7_YEAS8</name>
<sequence>MPLEVLGHLSKAFLFLARNNEHSHKKYNQ</sequence>
<proteinExistence type="predicted"/>
<dbReference type="HOGENOM" id="CLU_3410823_0_0_1"/>
<organism evidence="1">
    <name type="scientific">Saccharomyces cerevisiae (strain Lalvin EC1118 / Prise de mousse)</name>
    <name type="common">Baker's yeast</name>
    <dbReference type="NCBI Taxonomy" id="643680"/>
    <lineage>
        <taxon>Eukaryota</taxon>
        <taxon>Fungi</taxon>
        <taxon>Dikarya</taxon>
        <taxon>Ascomycota</taxon>
        <taxon>Saccharomycotina</taxon>
        <taxon>Saccharomycetes</taxon>
        <taxon>Saccharomycetales</taxon>
        <taxon>Saccharomycetaceae</taxon>
        <taxon>Saccharomyces</taxon>
    </lineage>
</organism>
<accession>C8Z7A7</accession>
<gene>
    <name evidence="1" type="ORF">EC1118_1E8_2190g</name>
</gene>
<dbReference type="EMBL" id="FN393067">
    <property type="protein sequence ID" value="CAY79273.1"/>
    <property type="molecule type" value="Genomic_DNA"/>
</dbReference>